<dbReference type="EMBL" id="AUZY01007070">
    <property type="protein sequence ID" value="EQD51642.1"/>
    <property type="molecule type" value="Genomic_DNA"/>
</dbReference>
<evidence type="ECO:0000256" key="1">
    <source>
        <dbReference type="ARBA" id="ARBA00006484"/>
    </source>
</evidence>
<organism evidence="3">
    <name type="scientific">mine drainage metagenome</name>
    <dbReference type="NCBI Taxonomy" id="410659"/>
    <lineage>
        <taxon>unclassified sequences</taxon>
        <taxon>metagenomes</taxon>
        <taxon>ecological metagenomes</taxon>
    </lineage>
</organism>
<accession>T1A3U7</accession>
<protein>
    <submittedName>
        <fullName evidence="3">Short-chain dehydrogenase/reductase SDR</fullName>
    </submittedName>
</protein>
<comment type="caution">
    <text evidence="3">The sequence shown here is derived from an EMBL/GenBank/DDBJ whole genome shotgun (WGS) entry which is preliminary data.</text>
</comment>
<dbReference type="InterPro" id="IPR036291">
    <property type="entry name" value="NAD(P)-bd_dom_sf"/>
</dbReference>
<comment type="similarity">
    <text evidence="1">Belongs to the short-chain dehydrogenases/reductases (SDR) family.</text>
</comment>
<keyword evidence="2" id="KW-0560">Oxidoreductase</keyword>
<dbReference type="GO" id="GO:0016614">
    <property type="term" value="F:oxidoreductase activity, acting on CH-OH group of donors"/>
    <property type="evidence" value="ECO:0007669"/>
    <property type="project" value="UniProtKB-ARBA"/>
</dbReference>
<reference evidence="3" key="2">
    <citation type="journal article" date="2014" name="ISME J.">
        <title>Microbial stratification in low pH oxic and suboxic macroscopic growths along an acid mine drainage.</title>
        <authorList>
            <person name="Mendez-Garcia C."/>
            <person name="Mesa V."/>
            <person name="Sprenger R.R."/>
            <person name="Richter M."/>
            <person name="Diez M.S."/>
            <person name="Solano J."/>
            <person name="Bargiela R."/>
            <person name="Golyshina O.V."/>
            <person name="Manteca A."/>
            <person name="Ramos J.L."/>
            <person name="Gallego J.R."/>
            <person name="Llorente I."/>
            <person name="Martins Dos Santos V.A."/>
            <person name="Jensen O.N."/>
            <person name="Pelaez A.I."/>
            <person name="Sanchez J."/>
            <person name="Ferrer M."/>
        </authorList>
    </citation>
    <scope>NUCLEOTIDE SEQUENCE</scope>
</reference>
<dbReference type="PANTHER" id="PTHR48107">
    <property type="entry name" value="NADPH-DEPENDENT ALDEHYDE REDUCTASE-LIKE PROTEIN, CHLOROPLASTIC-RELATED"/>
    <property type="match status" value="1"/>
</dbReference>
<dbReference type="SUPFAM" id="SSF51735">
    <property type="entry name" value="NAD(P)-binding Rossmann-fold domains"/>
    <property type="match status" value="1"/>
</dbReference>
<reference evidence="3" key="1">
    <citation type="submission" date="2013-08" db="EMBL/GenBank/DDBJ databases">
        <authorList>
            <person name="Mendez C."/>
            <person name="Richter M."/>
            <person name="Ferrer M."/>
            <person name="Sanchez J."/>
        </authorList>
    </citation>
    <scope>NUCLEOTIDE SEQUENCE</scope>
</reference>
<dbReference type="Pfam" id="PF00106">
    <property type="entry name" value="adh_short"/>
    <property type="match status" value="1"/>
</dbReference>
<evidence type="ECO:0000313" key="3">
    <source>
        <dbReference type="EMBL" id="EQD51642.1"/>
    </source>
</evidence>
<gene>
    <name evidence="3" type="ORF">B1B_10939</name>
</gene>
<feature type="non-terminal residue" evidence="3">
    <location>
        <position position="157"/>
    </location>
</feature>
<proteinExistence type="inferred from homology"/>
<dbReference type="PANTHER" id="PTHR48107:SF7">
    <property type="entry name" value="RE15974P"/>
    <property type="match status" value="1"/>
</dbReference>
<dbReference type="AlphaFoldDB" id="T1A3U7"/>
<dbReference type="InterPro" id="IPR002347">
    <property type="entry name" value="SDR_fam"/>
</dbReference>
<sequence length="157" mass="16236">MPVRPLEERVALVTGANHGIGASTALALAGLGANVVVTYLRLDVPDDDPGRPAAYAQHRRQDATVVVDAIRAADSNALAIEADLADPASPASLFDQAEDAFGPVAILVNNASGWRQDTFTGASVDTLGRPNRAVTAESIDAQLLVDARASALLIAEL</sequence>
<dbReference type="Gene3D" id="3.40.50.720">
    <property type="entry name" value="NAD(P)-binding Rossmann-like Domain"/>
    <property type="match status" value="1"/>
</dbReference>
<evidence type="ECO:0000256" key="2">
    <source>
        <dbReference type="ARBA" id="ARBA00023002"/>
    </source>
</evidence>
<name>T1A3U7_9ZZZZ</name>